<sequence length="140" mass="15304">MSSASDPQAAGSAEVFVPVRDEDAMRGFLLQALKANTEAMGRLAERGDKQDGKLDGIVGTLHSIDKRLTVIENNSIERDVKKCREDLDAIDKRLAALEAIENQRKGAMGLWDWFRKSWPAIVGLIAIVAVILNTNGKWGG</sequence>
<keyword evidence="4" id="KW-1185">Reference proteome</keyword>
<dbReference type="EMBL" id="FUYP01000003">
    <property type="protein sequence ID" value="SKB32335.1"/>
    <property type="molecule type" value="Genomic_DNA"/>
</dbReference>
<dbReference type="Proteomes" id="UP000190044">
    <property type="component" value="Unassembled WGS sequence"/>
</dbReference>
<keyword evidence="2" id="KW-0812">Transmembrane</keyword>
<keyword evidence="2" id="KW-1133">Transmembrane helix</keyword>
<accession>A0A1T5ABR0</accession>
<evidence type="ECO:0000256" key="2">
    <source>
        <dbReference type="SAM" id="Phobius"/>
    </source>
</evidence>
<keyword evidence="1" id="KW-0175">Coiled coil</keyword>
<dbReference type="OrthoDB" id="9926805at2"/>
<feature type="coiled-coil region" evidence="1">
    <location>
        <begin position="73"/>
        <end position="100"/>
    </location>
</feature>
<evidence type="ECO:0000256" key="1">
    <source>
        <dbReference type="SAM" id="Coils"/>
    </source>
</evidence>
<dbReference type="RefSeq" id="WP_079637263.1">
    <property type="nucleotide sequence ID" value="NZ_FUYP01000003.1"/>
</dbReference>
<organism evidence="3 4">
    <name type="scientific">Sphingopyxis flava</name>
    <dbReference type="NCBI Taxonomy" id="1507287"/>
    <lineage>
        <taxon>Bacteria</taxon>
        <taxon>Pseudomonadati</taxon>
        <taxon>Pseudomonadota</taxon>
        <taxon>Alphaproteobacteria</taxon>
        <taxon>Sphingomonadales</taxon>
        <taxon>Sphingomonadaceae</taxon>
        <taxon>Sphingopyxis</taxon>
    </lineage>
</organism>
<evidence type="ECO:0000313" key="3">
    <source>
        <dbReference type="EMBL" id="SKB32335.1"/>
    </source>
</evidence>
<evidence type="ECO:0000313" key="4">
    <source>
        <dbReference type="Proteomes" id="UP000190044"/>
    </source>
</evidence>
<reference evidence="4" key="1">
    <citation type="submission" date="2017-02" db="EMBL/GenBank/DDBJ databases">
        <authorList>
            <person name="Varghese N."/>
            <person name="Submissions S."/>
        </authorList>
    </citation>
    <scope>NUCLEOTIDE SEQUENCE [LARGE SCALE GENOMIC DNA]</scope>
    <source>
        <strain evidence="4">R11H</strain>
    </source>
</reference>
<gene>
    <name evidence="3" type="ORF">SAMN06295937_100369</name>
</gene>
<protein>
    <submittedName>
        <fullName evidence="3">Uncharacterized protein</fullName>
    </submittedName>
</protein>
<name>A0A1T5ABR0_9SPHN</name>
<proteinExistence type="predicted"/>
<keyword evidence="2" id="KW-0472">Membrane</keyword>
<feature type="transmembrane region" description="Helical" evidence="2">
    <location>
        <begin position="113"/>
        <end position="132"/>
    </location>
</feature>
<dbReference type="AlphaFoldDB" id="A0A1T5ABR0"/>